<keyword evidence="8" id="KW-0243">Dynein</keyword>
<reference evidence="12" key="1">
    <citation type="submission" date="2018-10" db="EMBL/GenBank/DDBJ databases">
        <title>De novo assembly of a Great Dane genome.</title>
        <authorList>
            <person name="Kidd J.M."/>
            <person name="Pendleton A.L."/>
            <person name="Shen F."/>
            <person name="Emery S."/>
        </authorList>
    </citation>
    <scope>NUCLEOTIDE SEQUENCE [LARGE SCALE GENOMIC DNA]</scope>
    <source>
        <strain evidence="12">Great Dane</strain>
    </source>
</reference>
<dbReference type="InterPro" id="IPR022780">
    <property type="entry name" value="Dynein_light_int_chain"/>
</dbReference>
<dbReference type="PANTHER" id="PTHR12688">
    <property type="entry name" value="DYNEIN LIGHT INTERMEDIATE CHAIN"/>
    <property type="match status" value="1"/>
</dbReference>
<dbReference type="Pfam" id="PF05783">
    <property type="entry name" value="DLIC"/>
    <property type="match status" value="1"/>
</dbReference>
<evidence type="ECO:0000256" key="6">
    <source>
        <dbReference type="ARBA" id="ARBA00022741"/>
    </source>
</evidence>
<evidence type="ECO:0000256" key="7">
    <source>
        <dbReference type="ARBA" id="ARBA00022840"/>
    </source>
</evidence>
<keyword evidence="10" id="KW-0206">Cytoskeleton</keyword>
<feature type="region of interest" description="Disordered" evidence="11">
    <location>
        <begin position="586"/>
        <end position="633"/>
    </location>
</feature>
<evidence type="ECO:0000256" key="11">
    <source>
        <dbReference type="SAM" id="MobiDB-lite"/>
    </source>
</evidence>
<evidence type="ECO:0000256" key="2">
    <source>
        <dbReference type="ARBA" id="ARBA00006831"/>
    </source>
</evidence>
<evidence type="ECO:0000256" key="9">
    <source>
        <dbReference type="ARBA" id="ARBA00023175"/>
    </source>
</evidence>
<feature type="compositionally biased region" description="Gly residues" evidence="11">
    <location>
        <begin position="657"/>
        <end position="676"/>
    </location>
</feature>
<keyword evidence="7" id="KW-0067">ATP-binding</keyword>
<dbReference type="Ensembl" id="ENSCAFT00040031763.1">
    <property type="protein sequence ID" value="ENSCAFP00040027623.1"/>
    <property type="gene ID" value="ENSCAFG00040017074.1"/>
</dbReference>
<evidence type="ECO:0000256" key="3">
    <source>
        <dbReference type="ARBA" id="ARBA00022448"/>
    </source>
</evidence>
<dbReference type="GO" id="GO:0005524">
    <property type="term" value="F:ATP binding"/>
    <property type="evidence" value="ECO:0007669"/>
    <property type="project" value="UniProtKB-KW"/>
</dbReference>
<dbReference type="Proteomes" id="UP000694542">
    <property type="component" value="Chromosome 23"/>
</dbReference>
<protein>
    <submittedName>
        <fullName evidence="12">Dynein cytoplasmic 1 light intermediate chain 1</fullName>
    </submittedName>
</protein>
<dbReference type="PANTHER" id="PTHR12688:SF2">
    <property type="entry name" value="CYTOPLASMIC DYNEIN 1 LIGHT INTERMEDIATE CHAIN 1"/>
    <property type="match status" value="1"/>
</dbReference>
<dbReference type="InterPro" id="IPR008467">
    <property type="entry name" value="Dynein1_light_intermed_chain"/>
</dbReference>
<dbReference type="Gene3D" id="3.40.50.300">
    <property type="entry name" value="P-loop containing nucleotide triphosphate hydrolases"/>
    <property type="match status" value="1"/>
</dbReference>
<feature type="compositionally biased region" description="Low complexity" evidence="11">
    <location>
        <begin position="611"/>
        <end position="620"/>
    </location>
</feature>
<keyword evidence="9" id="KW-0505">Motor protein</keyword>
<feature type="region of interest" description="Disordered" evidence="11">
    <location>
        <begin position="401"/>
        <end position="420"/>
    </location>
</feature>
<evidence type="ECO:0000313" key="13">
    <source>
        <dbReference type="Proteomes" id="UP000694542"/>
    </source>
</evidence>
<dbReference type="SUPFAM" id="SSF52540">
    <property type="entry name" value="P-loop containing nucleoside triphosphate hydrolases"/>
    <property type="match status" value="1"/>
</dbReference>
<reference evidence="12" key="2">
    <citation type="submission" date="2025-08" db="UniProtKB">
        <authorList>
            <consortium name="Ensembl"/>
        </authorList>
    </citation>
    <scope>IDENTIFICATION</scope>
</reference>
<feature type="region of interest" description="Disordered" evidence="11">
    <location>
        <begin position="77"/>
        <end position="187"/>
    </location>
</feature>
<dbReference type="AlphaFoldDB" id="A0A8C0SVT1"/>
<comment type="subcellular location">
    <subcellularLocation>
        <location evidence="1">Cytoplasm</location>
        <location evidence="1">Cytoskeleton</location>
    </subcellularLocation>
</comment>
<feature type="compositionally biased region" description="Pro residues" evidence="11">
    <location>
        <begin position="143"/>
        <end position="160"/>
    </location>
</feature>
<keyword evidence="3" id="KW-0813">Transport</keyword>
<keyword evidence="4" id="KW-0963">Cytoplasm</keyword>
<dbReference type="InterPro" id="IPR027417">
    <property type="entry name" value="P-loop_NTPase"/>
</dbReference>
<keyword evidence="5" id="KW-0493">Microtubule</keyword>
<sequence length="733" mass="79882">MQSREPRNPGPQSRSGLRLHKASFAAGWPIFILARVKCGCRRVTAAQLPWGLEGVGDGSDSAGIPRRLRGLQTRLKSGREHCSPDTPQAALLQPSAAGRGAGGPSTRRLLQEPGGSATARRGPAHAHCRRAPERLQRTRSAPSPVPAVPAGPAAPPPQAPPRSRVPNAPYPGSRRRRRRSRRRRRAHSALPGVVWFPTKMAAVGRVGSFGSSPPGLASTYAGGPLANDLASGNGGAAAGDDEDGQNLWSCILSEVSTRSRSKLPAGKNVLLLGEDGAGKTSLIRKIQGIEEYKKGRGLEYLYLNVHDEDRDDQTRCNVWILDGDLYHKGLLKFSLDAISLKDTLVMLVVDMSKPWTALDSLQKWASVVREHIDKLKIPPEEMKEMEQKLIRDFQEYVEPGEDFPASPQRRNTGSQEDKDDSVVLPLGADTLTHNLGIPVLVVCTKCDAISVLEKEHDYRDEHFDFIQSHIRKFCLQYGAALIYTSVKENKNIDLVYKYIVQKLYGFPYKIPAVVVEKDAVFIPAGWDNDKKIGILHENFQTLKAEDNFEDIITKPPVRKFVHEKEIVAEDDQVFLMKLQSLLAKQPPTAAGRPVDASPRVPGGSPRTPNRSVSSNVASVSPIPAGSKKIDPNMKAGATSEGVLANFFNSLLSKKTGSPGGPGVGSGSPGGGAGSGSSGLPPSAKKSGIVTKSFFFLNSFIEIQFTYHEVHSFKVYSSVLQYIYRIMQTIMIYF</sequence>
<dbReference type="GO" id="GO:0005874">
    <property type="term" value="C:microtubule"/>
    <property type="evidence" value="ECO:0007669"/>
    <property type="project" value="UniProtKB-KW"/>
</dbReference>
<evidence type="ECO:0000256" key="10">
    <source>
        <dbReference type="ARBA" id="ARBA00023212"/>
    </source>
</evidence>
<feature type="compositionally biased region" description="Basic residues" evidence="11">
    <location>
        <begin position="173"/>
        <end position="187"/>
    </location>
</feature>
<keyword evidence="6" id="KW-0547">Nucleotide-binding</keyword>
<name>A0A8C0SVT1_CANLF</name>
<feature type="region of interest" description="Disordered" evidence="11">
    <location>
        <begin position="655"/>
        <end position="681"/>
    </location>
</feature>
<evidence type="ECO:0000256" key="4">
    <source>
        <dbReference type="ARBA" id="ARBA00022490"/>
    </source>
</evidence>
<organism evidence="12 13">
    <name type="scientific">Canis lupus familiaris</name>
    <name type="common">Dog</name>
    <name type="synonym">Canis familiaris</name>
    <dbReference type="NCBI Taxonomy" id="9615"/>
    <lineage>
        <taxon>Eukaryota</taxon>
        <taxon>Metazoa</taxon>
        <taxon>Chordata</taxon>
        <taxon>Craniata</taxon>
        <taxon>Vertebrata</taxon>
        <taxon>Euteleostomi</taxon>
        <taxon>Mammalia</taxon>
        <taxon>Eutheria</taxon>
        <taxon>Laurasiatheria</taxon>
        <taxon>Carnivora</taxon>
        <taxon>Caniformia</taxon>
        <taxon>Canidae</taxon>
        <taxon>Canis</taxon>
    </lineage>
</organism>
<accession>A0A8C0SVT1</accession>
<evidence type="ECO:0000256" key="5">
    <source>
        <dbReference type="ARBA" id="ARBA00022701"/>
    </source>
</evidence>
<dbReference type="GO" id="GO:0007018">
    <property type="term" value="P:microtubule-based movement"/>
    <property type="evidence" value="ECO:0007669"/>
    <property type="project" value="InterPro"/>
</dbReference>
<proteinExistence type="inferred from homology"/>
<evidence type="ECO:0000313" key="12">
    <source>
        <dbReference type="Ensembl" id="ENSCAFP00040027623.1"/>
    </source>
</evidence>
<dbReference type="GO" id="GO:0005868">
    <property type="term" value="C:cytoplasmic dynein complex"/>
    <property type="evidence" value="ECO:0007669"/>
    <property type="project" value="InterPro"/>
</dbReference>
<evidence type="ECO:0000256" key="8">
    <source>
        <dbReference type="ARBA" id="ARBA00023017"/>
    </source>
</evidence>
<comment type="similarity">
    <text evidence="2">Belongs to the dynein light intermediate chain family.</text>
</comment>
<evidence type="ECO:0000256" key="1">
    <source>
        <dbReference type="ARBA" id="ARBA00004245"/>
    </source>
</evidence>
<dbReference type="PRINTS" id="PR00449">
    <property type="entry name" value="RASTRNSFRMNG"/>
</dbReference>